<dbReference type="Proteomes" id="UP000761411">
    <property type="component" value="Unassembled WGS sequence"/>
</dbReference>
<name>A0A944CMQ9_9BACI</name>
<keyword evidence="4" id="KW-1185">Reference proteome</keyword>
<evidence type="ECO:0000313" key="4">
    <source>
        <dbReference type="Proteomes" id="UP000761411"/>
    </source>
</evidence>
<dbReference type="Pfam" id="PF13477">
    <property type="entry name" value="Glyco_trans_4_2"/>
    <property type="match status" value="1"/>
</dbReference>
<sequence length="376" mass="42786">MKILVLANFGMGLYNFRKELLEELIKQNNEVYISLPNDEYIPKLKKLGCKFIDTNLDRRGKNPLADFKLLLSYLKILKDTKPDIVLTYTIKPNVYGGIACSITKTPYITNITGLGTSIENKGLIQKITLMLYRLGLKKASCVFFQNKTNRMFFKDNRIVESKTRLIPGSGVNLQQHRFEEYPPSDGKIRFLFIGRIMKAKGIEELLEAAKLVKESYSNVQFDLIGGTEEENYQEKIDKLERLDIIKYHGQQDEAHSFISSSHAIILPSYHEGLANVLLESSSSGRPVLASEVPGCVETFDDGLTGFGFQAKSVEGLVEAIIKFINLPYDQKREMGIAGRIKMKNEFDRNIVINAYLEEINKVMDKENNNEFIREVS</sequence>
<dbReference type="SUPFAM" id="SSF53756">
    <property type="entry name" value="UDP-Glycosyltransferase/glycogen phosphorylase"/>
    <property type="match status" value="1"/>
</dbReference>
<dbReference type="GO" id="GO:0016757">
    <property type="term" value="F:glycosyltransferase activity"/>
    <property type="evidence" value="ECO:0007669"/>
    <property type="project" value="InterPro"/>
</dbReference>
<dbReference type="AlphaFoldDB" id="A0A944CMQ9"/>
<comment type="caution">
    <text evidence="3">The sequence shown here is derived from an EMBL/GenBank/DDBJ whole genome shotgun (WGS) entry which is preliminary data.</text>
</comment>
<dbReference type="Pfam" id="PF00534">
    <property type="entry name" value="Glycos_transf_1"/>
    <property type="match status" value="1"/>
</dbReference>
<evidence type="ECO:0000259" key="2">
    <source>
        <dbReference type="Pfam" id="PF13477"/>
    </source>
</evidence>
<protein>
    <submittedName>
        <fullName evidence="3">Glycosyltransferase family 1 protein</fullName>
    </submittedName>
</protein>
<dbReference type="PANTHER" id="PTHR12526:SF630">
    <property type="entry name" value="GLYCOSYLTRANSFERASE"/>
    <property type="match status" value="1"/>
</dbReference>
<feature type="domain" description="Glycosyl transferase family 1" evidence="1">
    <location>
        <begin position="179"/>
        <end position="338"/>
    </location>
</feature>
<dbReference type="RefSeq" id="WP_213370113.1">
    <property type="nucleotide sequence ID" value="NZ_QTKX01000002.1"/>
</dbReference>
<dbReference type="EMBL" id="QTKX01000002">
    <property type="protein sequence ID" value="MBS8265632.1"/>
    <property type="molecule type" value="Genomic_DNA"/>
</dbReference>
<feature type="domain" description="Glycosyltransferase subfamily 4-like N-terminal" evidence="2">
    <location>
        <begin position="2"/>
        <end position="146"/>
    </location>
</feature>
<proteinExistence type="predicted"/>
<reference evidence="3 4" key="1">
    <citation type="journal article" date="2021" name="Microorganisms">
        <title>Bacterial Dimethylsulfoniopropionate Biosynthesis in the East China Sea.</title>
        <authorList>
            <person name="Liu J."/>
            <person name="Zhang Y."/>
            <person name="Liu J."/>
            <person name="Zhong H."/>
            <person name="Williams B.T."/>
            <person name="Zheng Y."/>
            <person name="Curson A.R.J."/>
            <person name="Sun C."/>
            <person name="Sun H."/>
            <person name="Song D."/>
            <person name="Wagner Mackenzie B."/>
            <person name="Bermejo Martinez A."/>
            <person name="Todd J.D."/>
            <person name="Zhang X.H."/>
        </authorList>
    </citation>
    <scope>NUCLEOTIDE SEQUENCE [LARGE SCALE GENOMIC DNA]</scope>
    <source>
        <strain evidence="3 4">ESS08</strain>
    </source>
</reference>
<dbReference type="CDD" id="cd03808">
    <property type="entry name" value="GT4_CapM-like"/>
    <property type="match status" value="1"/>
</dbReference>
<evidence type="ECO:0000259" key="1">
    <source>
        <dbReference type="Pfam" id="PF00534"/>
    </source>
</evidence>
<dbReference type="InterPro" id="IPR028098">
    <property type="entry name" value="Glyco_trans_4-like_N"/>
</dbReference>
<organism evidence="3 4">
    <name type="scientific">Mesobacillus boroniphilus</name>
    <dbReference type="NCBI Taxonomy" id="308892"/>
    <lineage>
        <taxon>Bacteria</taxon>
        <taxon>Bacillati</taxon>
        <taxon>Bacillota</taxon>
        <taxon>Bacilli</taxon>
        <taxon>Bacillales</taxon>
        <taxon>Bacillaceae</taxon>
        <taxon>Mesobacillus</taxon>
    </lineage>
</organism>
<dbReference type="InterPro" id="IPR001296">
    <property type="entry name" value="Glyco_trans_1"/>
</dbReference>
<evidence type="ECO:0000313" key="3">
    <source>
        <dbReference type="EMBL" id="MBS8265632.1"/>
    </source>
</evidence>
<gene>
    <name evidence="3" type="ORF">DYI25_14485</name>
</gene>
<dbReference type="Gene3D" id="3.40.50.2000">
    <property type="entry name" value="Glycogen Phosphorylase B"/>
    <property type="match status" value="2"/>
</dbReference>
<accession>A0A944CMQ9</accession>
<dbReference type="PANTHER" id="PTHR12526">
    <property type="entry name" value="GLYCOSYLTRANSFERASE"/>
    <property type="match status" value="1"/>
</dbReference>